<comment type="catalytic activity">
    <reaction evidence="5">
        <text>glucuronate acceptor + UDP-alpha-D-glucuronate = acceptor beta-D-glucuronoside + UDP + H(+)</text>
        <dbReference type="Rhea" id="RHEA:21032"/>
        <dbReference type="ChEBI" id="CHEBI:15378"/>
        <dbReference type="ChEBI" id="CHEBI:58052"/>
        <dbReference type="ChEBI" id="CHEBI:58223"/>
        <dbReference type="ChEBI" id="CHEBI:132367"/>
        <dbReference type="ChEBI" id="CHEBI:132368"/>
        <dbReference type="EC" id="2.4.1.17"/>
    </reaction>
</comment>
<evidence type="ECO:0000313" key="6">
    <source>
        <dbReference type="EMBL" id="KAJ3642028.1"/>
    </source>
</evidence>
<evidence type="ECO:0000313" key="7">
    <source>
        <dbReference type="Proteomes" id="UP001168821"/>
    </source>
</evidence>
<keyword evidence="5" id="KW-0812">Transmembrane</keyword>
<dbReference type="PROSITE" id="PS00375">
    <property type="entry name" value="UDPGT"/>
    <property type="match status" value="1"/>
</dbReference>
<keyword evidence="7" id="KW-1185">Reference proteome</keyword>
<keyword evidence="5" id="KW-1133">Transmembrane helix</keyword>
<dbReference type="GO" id="GO:0015020">
    <property type="term" value="F:glucuronosyltransferase activity"/>
    <property type="evidence" value="ECO:0007669"/>
    <property type="project" value="UniProtKB-EC"/>
</dbReference>
<comment type="similarity">
    <text evidence="1 4">Belongs to the UDP-glycosyltransferase family.</text>
</comment>
<feature type="signal peptide" evidence="5">
    <location>
        <begin position="1"/>
        <end position="21"/>
    </location>
</feature>
<keyword evidence="3 4" id="KW-0808">Transferase</keyword>
<dbReference type="PANTHER" id="PTHR48043">
    <property type="entry name" value="EG:EG0003.4 PROTEIN-RELATED"/>
    <property type="match status" value="1"/>
</dbReference>
<dbReference type="FunFam" id="3.40.50.2000:FF:000050">
    <property type="entry name" value="UDP-glucuronosyltransferase"/>
    <property type="match status" value="1"/>
</dbReference>
<accession>A0AA38HQT3</accession>
<gene>
    <name evidence="6" type="ORF">Zmor_024848</name>
</gene>
<dbReference type="InterPro" id="IPR050271">
    <property type="entry name" value="UDP-glycosyltransferase"/>
</dbReference>
<dbReference type="Proteomes" id="UP001168821">
    <property type="component" value="Unassembled WGS sequence"/>
</dbReference>
<organism evidence="6 7">
    <name type="scientific">Zophobas morio</name>
    <dbReference type="NCBI Taxonomy" id="2755281"/>
    <lineage>
        <taxon>Eukaryota</taxon>
        <taxon>Metazoa</taxon>
        <taxon>Ecdysozoa</taxon>
        <taxon>Arthropoda</taxon>
        <taxon>Hexapoda</taxon>
        <taxon>Insecta</taxon>
        <taxon>Pterygota</taxon>
        <taxon>Neoptera</taxon>
        <taxon>Endopterygota</taxon>
        <taxon>Coleoptera</taxon>
        <taxon>Polyphaga</taxon>
        <taxon>Cucujiformia</taxon>
        <taxon>Tenebrionidae</taxon>
        <taxon>Zophobas</taxon>
    </lineage>
</organism>
<feature type="chain" id="PRO_5041489527" description="UDP-glucuronosyltransferase" evidence="5">
    <location>
        <begin position="22"/>
        <end position="524"/>
    </location>
</feature>
<comment type="caution">
    <text evidence="6">The sequence shown here is derived from an EMBL/GenBank/DDBJ whole genome shotgun (WGS) entry which is preliminary data.</text>
</comment>
<feature type="transmembrane region" description="Helical" evidence="5">
    <location>
        <begin position="475"/>
        <end position="494"/>
    </location>
</feature>
<keyword evidence="2 4" id="KW-0328">Glycosyltransferase</keyword>
<evidence type="ECO:0000256" key="5">
    <source>
        <dbReference type="RuleBase" id="RU362059"/>
    </source>
</evidence>
<keyword evidence="5" id="KW-0732">Signal</keyword>
<protein>
    <recommendedName>
        <fullName evidence="5">UDP-glucuronosyltransferase</fullName>
        <ecNumber evidence="5">2.4.1.17</ecNumber>
    </recommendedName>
</protein>
<dbReference type="InterPro" id="IPR002213">
    <property type="entry name" value="UDP_glucos_trans"/>
</dbReference>
<dbReference type="CDD" id="cd03784">
    <property type="entry name" value="GT1_Gtf-like"/>
    <property type="match status" value="1"/>
</dbReference>
<evidence type="ECO:0000256" key="3">
    <source>
        <dbReference type="ARBA" id="ARBA00022679"/>
    </source>
</evidence>
<keyword evidence="5" id="KW-0472">Membrane</keyword>
<dbReference type="AlphaFoldDB" id="A0AA38HQT3"/>
<evidence type="ECO:0000256" key="2">
    <source>
        <dbReference type="ARBA" id="ARBA00022676"/>
    </source>
</evidence>
<sequence length="524" mass="58974">MKIELFSRIILITVLEIGAESANILVVNSMPSYSHFIIPFKLTKELASRGHHVTSINAYPQRTKLPNYTDVPVVENIPLIEEMKQKMFARGSNGMFENLFSLFDMTAVITNSTLYNKNVQKLLNSDKKFDLVIIEHFFNDAFVGFGHHFNAPVIFVSTQAASAMNGYVFANPLPFSYVSGNGGTLTKHMNFWQRIQNLLMHSVFNTLIHFYHLPKQSNIFKSYVQDAEMVQVLYNTSLMLTNSHVSVSGAIPLVPSIIEIGGLHVTTKRLPDDLQTFLDNAVEGVIVFSMGSNLKCEDLKLETRESILKAFSKIKQKVLWKYESNLPDTPENVKISPWLPQQDVLAHPNVKVFVTHGGRLSTIEAIYFGVPLVGIPVFGDQLSNIATAAADGYAVKINLEELSEQTLSSALNEVLTNPRYKEAAQERSNLLHDQLLTPMESAIFWVEHVIRHRGAPHLKTAGVDLKWYQREMVDVIVFLLAVVTIMILFHSLLFESAREKKEGCLKWYTGKLGFEEVEVGKEGV</sequence>
<evidence type="ECO:0000256" key="1">
    <source>
        <dbReference type="ARBA" id="ARBA00009995"/>
    </source>
</evidence>
<dbReference type="EMBL" id="JALNTZ010000008">
    <property type="protein sequence ID" value="KAJ3642028.1"/>
    <property type="molecule type" value="Genomic_DNA"/>
</dbReference>
<dbReference type="Gene3D" id="3.40.50.2000">
    <property type="entry name" value="Glycogen Phosphorylase B"/>
    <property type="match status" value="2"/>
</dbReference>
<dbReference type="PANTHER" id="PTHR48043:SF159">
    <property type="entry name" value="EG:EG0003.4 PROTEIN-RELATED"/>
    <property type="match status" value="1"/>
</dbReference>
<comment type="subcellular location">
    <subcellularLocation>
        <location evidence="5">Membrane</location>
        <topology evidence="5">Single-pass membrane protein</topology>
    </subcellularLocation>
</comment>
<name>A0AA38HQT3_9CUCU</name>
<dbReference type="SUPFAM" id="SSF53756">
    <property type="entry name" value="UDP-Glycosyltransferase/glycogen phosphorylase"/>
    <property type="match status" value="1"/>
</dbReference>
<dbReference type="Pfam" id="PF00201">
    <property type="entry name" value="UDPGT"/>
    <property type="match status" value="1"/>
</dbReference>
<dbReference type="InterPro" id="IPR035595">
    <property type="entry name" value="UDP_glycos_trans_CS"/>
</dbReference>
<dbReference type="GO" id="GO:0016020">
    <property type="term" value="C:membrane"/>
    <property type="evidence" value="ECO:0007669"/>
    <property type="project" value="UniProtKB-SubCell"/>
</dbReference>
<dbReference type="EC" id="2.4.1.17" evidence="5"/>
<reference evidence="6" key="1">
    <citation type="journal article" date="2023" name="G3 (Bethesda)">
        <title>Whole genome assemblies of Zophobas morio and Tenebrio molitor.</title>
        <authorList>
            <person name="Kaur S."/>
            <person name="Stinson S.A."/>
            <person name="diCenzo G.C."/>
        </authorList>
    </citation>
    <scope>NUCLEOTIDE SEQUENCE</scope>
    <source>
        <strain evidence="6">QUZm001</strain>
    </source>
</reference>
<proteinExistence type="inferred from homology"/>
<evidence type="ECO:0000256" key="4">
    <source>
        <dbReference type="RuleBase" id="RU003718"/>
    </source>
</evidence>